<accession>A0A2S6GMJ8</accession>
<evidence type="ECO:0000313" key="2">
    <source>
        <dbReference type="EMBL" id="PPK66361.1"/>
    </source>
</evidence>
<comment type="caution">
    <text evidence="2">The sequence shown here is derived from an EMBL/GenBank/DDBJ whole genome shotgun (WGS) entry which is preliminary data.</text>
</comment>
<dbReference type="OrthoDB" id="428263at2"/>
<keyword evidence="1" id="KW-0812">Transmembrane</keyword>
<sequence>MDLATGGGPWDAVGVLSAAAAVSSGLVAGIFFAFSVFVMRALGAVPPESGVAAMRSINRVIITPLFIAVFLGAGALGVALAVLGPWPHAVAAALYVVGVFGVTGARNVPWNNELDALTPGTAEAAAYWAGYLRRWTAWNHVRTVASTGATVLYVIT</sequence>
<organism evidence="2 3">
    <name type="scientific">Actinokineospora auranticolor</name>
    <dbReference type="NCBI Taxonomy" id="155976"/>
    <lineage>
        <taxon>Bacteria</taxon>
        <taxon>Bacillati</taxon>
        <taxon>Actinomycetota</taxon>
        <taxon>Actinomycetes</taxon>
        <taxon>Pseudonocardiales</taxon>
        <taxon>Pseudonocardiaceae</taxon>
        <taxon>Actinokineospora</taxon>
    </lineage>
</organism>
<dbReference type="Proteomes" id="UP000239203">
    <property type="component" value="Unassembled WGS sequence"/>
</dbReference>
<evidence type="ECO:0000256" key="1">
    <source>
        <dbReference type="SAM" id="Phobius"/>
    </source>
</evidence>
<dbReference type="AlphaFoldDB" id="A0A2S6GMJ8"/>
<feature type="transmembrane region" description="Helical" evidence="1">
    <location>
        <begin position="12"/>
        <end position="39"/>
    </location>
</feature>
<keyword evidence="1" id="KW-0472">Membrane</keyword>
<feature type="transmembrane region" description="Helical" evidence="1">
    <location>
        <begin position="89"/>
        <end position="108"/>
    </location>
</feature>
<dbReference type="EMBL" id="PTIX01000010">
    <property type="protein sequence ID" value="PPK66361.1"/>
    <property type="molecule type" value="Genomic_DNA"/>
</dbReference>
<dbReference type="Pfam" id="PF08592">
    <property type="entry name" value="Anthrone_oxy"/>
    <property type="match status" value="1"/>
</dbReference>
<gene>
    <name evidence="2" type="ORF">CLV40_11065</name>
</gene>
<proteinExistence type="predicted"/>
<protein>
    <submittedName>
        <fullName evidence="2">Putative membrane protein</fullName>
    </submittedName>
</protein>
<feature type="transmembrane region" description="Helical" evidence="1">
    <location>
        <begin position="60"/>
        <end position="83"/>
    </location>
</feature>
<keyword evidence="1" id="KW-1133">Transmembrane helix</keyword>
<reference evidence="2 3" key="1">
    <citation type="submission" date="2018-02" db="EMBL/GenBank/DDBJ databases">
        <title>Genomic Encyclopedia of Archaeal and Bacterial Type Strains, Phase II (KMG-II): from individual species to whole genera.</title>
        <authorList>
            <person name="Goeker M."/>
        </authorList>
    </citation>
    <scope>NUCLEOTIDE SEQUENCE [LARGE SCALE GENOMIC DNA]</scope>
    <source>
        <strain evidence="2 3">YU 961-1</strain>
    </source>
</reference>
<evidence type="ECO:0000313" key="3">
    <source>
        <dbReference type="Proteomes" id="UP000239203"/>
    </source>
</evidence>
<name>A0A2S6GMJ8_9PSEU</name>
<dbReference type="InterPro" id="IPR013901">
    <property type="entry name" value="Anthrone_oxy"/>
</dbReference>
<keyword evidence="3" id="KW-1185">Reference proteome</keyword>